<dbReference type="PANTHER" id="PTHR47633">
    <property type="entry name" value="IMMUNOGLOBULIN"/>
    <property type="match status" value="1"/>
</dbReference>
<name>A0A674JRS2_9SAUR</name>
<reference evidence="2" key="1">
    <citation type="submission" date="2025-08" db="UniProtKB">
        <authorList>
            <consortium name="Ensembl"/>
        </authorList>
    </citation>
    <scope>IDENTIFICATION</scope>
</reference>
<dbReference type="FunFam" id="2.60.40.10:FF:000714">
    <property type="entry name" value="Titin novex-3"/>
    <property type="match status" value="1"/>
</dbReference>
<dbReference type="PROSITE" id="PS50835">
    <property type="entry name" value="IG_LIKE"/>
    <property type="match status" value="1"/>
</dbReference>
<dbReference type="SUPFAM" id="SSF48726">
    <property type="entry name" value="Immunoglobulin"/>
    <property type="match status" value="1"/>
</dbReference>
<feature type="domain" description="Ig-like" evidence="1">
    <location>
        <begin position="25"/>
        <end position="113"/>
    </location>
</feature>
<keyword evidence="3" id="KW-1185">Reference proteome</keyword>
<reference evidence="2" key="2">
    <citation type="submission" date="2025-09" db="UniProtKB">
        <authorList>
            <consortium name="Ensembl"/>
        </authorList>
    </citation>
    <scope>IDENTIFICATION</scope>
</reference>
<evidence type="ECO:0000313" key="2">
    <source>
        <dbReference type="Ensembl" id="ENSTMTP00000024496.1"/>
    </source>
</evidence>
<protein>
    <recommendedName>
        <fullName evidence="1">Ig-like domain-containing protein</fullName>
    </recommendedName>
</protein>
<dbReference type="PANTHER" id="PTHR47633:SF4">
    <property type="entry name" value="MYOPALLADIN ISOFORM X1"/>
    <property type="match status" value="1"/>
</dbReference>
<accession>A0A674JRS2</accession>
<dbReference type="SMART" id="SM00409">
    <property type="entry name" value="IG"/>
    <property type="match status" value="1"/>
</dbReference>
<dbReference type="Pfam" id="PF07679">
    <property type="entry name" value="I-set"/>
    <property type="match status" value="1"/>
</dbReference>
<dbReference type="InterPro" id="IPR003598">
    <property type="entry name" value="Ig_sub2"/>
</dbReference>
<proteinExistence type="predicted"/>
<dbReference type="Proteomes" id="UP000472274">
    <property type="component" value="Unplaced"/>
</dbReference>
<dbReference type="Gene3D" id="2.60.40.10">
    <property type="entry name" value="Immunoglobulins"/>
    <property type="match status" value="1"/>
</dbReference>
<organism evidence="2 3">
    <name type="scientific">Terrapene triunguis</name>
    <name type="common">Three-toed box turtle</name>
    <dbReference type="NCBI Taxonomy" id="2587831"/>
    <lineage>
        <taxon>Eukaryota</taxon>
        <taxon>Metazoa</taxon>
        <taxon>Chordata</taxon>
        <taxon>Craniata</taxon>
        <taxon>Vertebrata</taxon>
        <taxon>Euteleostomi</taxon>
        <taxon>Archelosauria</taxon>
        <taxon>Testudinata</taxon>
        <taxon>Testudines</taxon>
        <taxon>Cryptodira</taxon>
        <taxon>Durocryptodira</taxon>
        <taxon>Testudinoidea</taxon>
        <taxon>Emydidae</taxon>
        <taxon>Terrapene</taxon>
    </lineage>
</organism>
<dbReference type="Ensembl" id="ENSTMTT00000025355.1">
    <property type="protein sequence ID" value="ENSTMTP00000024496.1"/>
    <property type="gene ID" value="ENSTMTG00000017841.1"/>
</dbReference>
<dbReference type="InterPro" id="IPR036179">
    <property type="entry name" value="Ig-like_dom_sf"/>
</dbReference>
<dbReference type="InterPro" id="IPR013098">
    <property type="entry name" value="Ig_I-set"/>
</dbReference>
<evidence type="ECO:0000313" key="3">
    <source>
        <dbReference type="Proteomes" id="UP000472274"/>
    </source>
</evidence>
<evidence type="ECO:0000259" key="1">
    <source>
        <dbReference type="PROSITE" id="PS50835"/>
    </source>
</evidence>
<dbReference type="InParanoid" id="A0A674JRS2"/>
<dbReference type="SMART" id="SM00408">
    <property type="entry name" value="IGc2"/>
    <property type="match status" value="1"/>
</dbReference>
<dbReference type="InterPro" id="IPR007110">
    <property type="entry name" value="Ig-like_dom"/>
</dbReference>
<dbReference type="GeneTree" id="ENSGT01110000267173"/>
<dbReference type="AlphaFoldDB" id="A0A674JRS2"/>
<sequence>MESKDVVMVDATIAEQEVFGEAAAPYFITKPVIQKLVEGGSVIFECQIGGNPKPHIYWKKAGVPLTTERYHMEVLQDGSASLHLPVVLPEDEGIYTVFASNVKGNAICSAKLYIEPVAPVGAPGTGDELYIALAWF</sequence>
<dbReference type="InterPro" id="IPR003599">
    <property type="entry name" value="Ig_sub"/>
</dbReference>
<dbReference type="InterPro" id="IPR013783">
    <property type="entry name" value="Ig-like_fold"/>
</dbReference>